<gene>
    <name evidence="2" type="ORF">MUB52_18190</name>
</gene>
<keyword evidence="3" id="KW-1185">Reference proteome</keyword>
<evidence type="ECO:0000313" key="2">
    <source>
        <dbReference type="EMBL" id="MCV3273367.1"/>
    </source>
</evidence>
<evidence type="ECO:0000256" key="1">
    <source>
        <dbReference type="SAM" id="SignalP"/>
    </source>
</evidence>
<keyword evidence="1" id="KW-0732">Signal</keyword>
<feature type="signal peptide" evidence="1">
    <location>
        <begin position="1"/>
        <end position="21"/>
    </location>
</feature>
<dbReference type="InterPro" id="IPR011990">
    <property type="entry name" value="TPR-like_helical_dom_sf"/>
</dbReference>
<dbReference type="Gene3D" id="1.25.40.10">
    <property type="entry name" value="Tetratricopeptide repeat domain"/>
    <property type="match status" value="1"/>
</dbReference>
<protein>
    <submittedName>
        <fullName evidence="2">Sel1 repeat family protein</fullName>
    </submittedName>
</protein>
<comment type="caution">
    <text evidence="2">The sequence shown here is derived from an EMBL/GenBank/DDBJ whole genome shotgun (WGS) entry which is preliminary data.</text>
</comment>
<dbReference type="EMBL" id="JALIEB010000014">
    <property type="protein sequence ID" value="MCV3273367.1"/>
    <property type="molecule type" value="Genomic_DNA"/>
</dbReference>
<dbReference type="RefSeq" id="WP_263845592.1">
    <property type="nucleotide sequence ID" value="NZ_JALIEB010000014.1"/>
</dbReference>
<dbReference type="Proteomes" id="UP001208690">
    <property type="component" value="Unassembled WGS sequence"/>
</dbReference>
<evidence type="ECO:0000313" key="3">
    <source>
        <dbReference type="Proteomes" id="UP001208690"/>
    </source>
</evidence>
<organism evidence="2 3">
    <name type="scientific">Roseobacter sinensis</name>
    <dbReference type="NCBI Taxonomy" id="2931391"/>
    <lineage>
        <taxon>Bacteria</taxon>
        <taxon>Pseudomonadati</taxon>
        <taxon>Pseudomonadota</taxon>
        <taxon>Alphaproteobacteria</taxon>
        <taxon>Rhodobacterales</taxon>
        <taxon>Roseobacteraceae</taxon>
        <taxon>Roseobacter</taxon>
    </lineage>
</organism>
<proteinExistence type="predicted"/>
<accession>A0ABT3BIG6</accession>
<name>A0ABT3BIG6_9RHOB</name>
<feature type="chain" id="PRO_5045249180" evidence="1">
    <location>
        <begin position="22"/>
        <end position="188"/>
    </location>
</feature>
<reference evidence="2 3" key="1">
    <citation type="submission" date="2022-04" db="EMBL/GenBank/DDBJ databases">
        <title>Roseobacter sp. WL0113 is a bacterium isolated from neritic sediment.</title>
        <authorList>
            <person name="Wang L."/>
            <person name="He W."/>
            <person name="Zhang D.-F."/>
        </authorList>
    </citation>
    <scope>NUCLEOTIDE SEQUENCE [LARGE SCALE GENOMIC DNA]</scope>
    <source>
        <strain evidence="2 3">WL0113</strain>
    </source>
</reference>
<sequence>MKPKVSPFALALCLATTCALADAGTPLKVEDDHGVLNPDDTGKEMIVRKIEMGIIDSVTCSLGINVTKNDDHQLARKLTRECAEAGFTKAMTWMSQLEDNGLGGEYNPDASAEWDRRAAEAGDPVGKFNHGLNLMRGHGIAQDDALGRQFVDEAANDGLPIAKRLQAAGYDLDEVTPDADNWKYAPMF</sequence>
<dbReference type="SUPFAM" id="SSF81901">
    <property type="entry name" value="HCP-like"/>
    <property type="match status" value="1"/>
</dbReference>